<evidence type="ECO:0000313" key="9">
    <source>
        <dbReference type="EMBL" id="MFA1553699.1"/>
    </source>
</evidence>
<keyword evidence="3 8" id="KW-0479">Metal-binding</keyword>
<dbReference type="Gene3D" id="3.30.70.20">
    <property type="match status" value="1"/>
</dbReference>
<comment type="function">
    <text evidence="8">Ferredoxins are iron-sulfur proteins that transfer electrons in a wide variety of metabolic reactions.</text>
</comment>
<organism evidence="9 10">
    <name type="scientific">Actinomadura chokoriensis</name>
    <dbReference type="NCBI Taxonomy" id="454156"/>
    <lineage>
        <taxon>Bacteria</taxon>
        <taxon>Bacillati</taxon>
        <taxon>Actinomycetota</taxon>
        <taxon>Actinomycetes</taxon>
        <taxon>Streptosporangiales</taxon>
        <taxon>Thermomonosporaceae</taxon>
        <taxon>Actinomadura</taxon>
    </lineage>
</organism>
<keyword evidence="10" id="KW-1185">Reference proteome</keyword>
<protein>
    <recommendedName>
        <fullName evidence="8">Ferredoxin</fullName>
    </recommendedName>
</protein>
<accession>A0ABV4QUA0</accession>
<dbReference type="PANTHER" id="PTHR36923">
    <property type="entry name" value="FERREDOXIN"/>
    <property type="match status" value="1"/>
</dbReference>
<dbReference type="EMBL" id="JAXCEH010000003">
    <property type="protein sequence ID" value="MFA1553699.1"/>
    <property type="molecule type" value="Genomic_DNA"/>
</dbReference>
<dbReference type="PRINTS" id="PR00352">
    <property type="entry name" value="3FE4SFRDOXIN"/>
</dbReference>
<evidence type="ECO:0000256" key="8">
    <source>
        <dbReference type="RuleBase" id="RU368020"/>
    </source>
</evidence>
<comment type="cofactor">
    <cofactor evidence="1">
        <name>[3Fe-4S] cluster</name>
        <dbReference type="ChEBI" id="CHEBI:21137"/>
    </cofactor>
</comment>
<evidence type="ECO:0000256" key="5">
    <source>
        <dbReference type="ARBA" id="ARBA00023004"/>
    </source>
</evidence>
<keyword evidence="4 8" id="KW-0249">Electron transport</keyword>
<keyword evidence="6 8" id="KW-0411">Iron-sulfur</keyword>
<keyword evidence="2 8" id="KW-0813">Transport</keyword>
<dbReference type="SUPFAM" id="SSF54862">
    <property type="entry name" value="4Fe-4S ferredoxins"/>
    <property type="match status" value="1"/>
</dbReference>
<evidence type="ECO:0000313" key="10">
    <source>
        <dbReference type="Proteomes" id="UP001569904"/>
    </source>
</evidence>
<dbReference type="Pfam" id="PF13370">
    <property type="entry name" value="Fer4_13"/>
    <property type="match status" value="1"/>
</dbReference>
<dbReference type="PANTHER" id="PTHR36923:SF3">
    <property type="entry name" value="FERREDOXIN"/>
    <property type="match status" value="1"/>
</dbReference>
<gene>
    <name evidence="9" type="ORF">SM436_08355</name>
</gene>
<evidence type="ECO:0000256" key="1">
    <source>
        <dbReference type="ARBA" id="ARBA00001927"/>
    </source>
</evidence>
<reference evidence="9 10" key="1">
    <citation type="submission" date="2023-11" db="EMBL/GenBank/DDBJ databases">
        <title>Actinomadura monticuli sp. nov., isolated from volcanic ash.</title>
        <authorList>
            <person name="Lee S.D."/>
            <person name="Yang H."/>
            <person name="Kim I.S."/>
        </authorList>
    </citation>
    <scope>NUCLEOTIDE SEQUENCE [LARGE SCALE GENOMIC DNA]</scope>
    <source>
        <strain evidence="9 10">DSM 45346</strain>
    </source>
</reference>
<proteinExistence type="predicted"/>
<sequence>MRVTVDRDVCIAAGQCVITAAGVFDQGEDDGLVVLLQPSPPAELAADVRLAMSLCPSRAITVRE</sequence>
<dbReference type="InterPro" id="IPR001080">
    <property type="entry name" value="3Fe4S_ferredoxin"/>
</dbReference>
<keyword evidence="7" id="KW-0003">3Fe-4S</keyword>
<name>A0ABV4QUA0_9ACTN</name>
<comment type="caution">
    <text evidence="9">The sequence shown here is derived from an EMBL/GenBank/DDBJ whole genome shotgun (WGS) entry which is preliminary data.</text>
</comment>
<dbReference type="InterPro" id="IPR051269">
    <property type="entry name" value="Fe-S_cluster_ET"/>
</dbReference>
<evidence type="ECO:0000256" key="6">
    <source>
        <dbReference type="ARBA" id="ARBA00023014"/>
    </source>
</evidence>
<evidence type="ECO:0000256" key="7">
    <source>
        <dbReference type="ARBA" id="ARBA00023291"/>
    </source>
</evidence>
<evidence type="ECO:0000256" key="3">
    <source>
        <dbReference type="ARBA" id="ARBA00022723"/>
    </source>
</evidence>
<evidence type="ECO:0000256" key="4">
    <source>
        <dbReference type="ARBA" id="ARBA00022982"/>
    </source>
</evidence>
<keyword evidence="5 8" id="KW-0408">Iron</keyword>
<evidence type="ECO:0000256" key="2">
    <source>
        <dbReference type="ARBA" id="ARBA00022448"/>
    </source>
</evidence>
<dbReference type="Proteomes" id="UP001569904">
    <property type="component" value="Unassembled WGS sequence"/>
</dbReference>
<dbReference type="RefSeq" id="WP_371940088.1">
    <property type="nucleotide sequence ID" value="NZ_JAXCEH010000003.1"/>
</dbReference>